<evidence type="ECO:0000313" key="2">
    <source>
        <dbReference type="EMBL" id="KAH7265441.1"/>
    </source>
</evidence>
<dbReference type="EMBL" id="JAGMUX010000003">
    <property type="protein sequence ID" value="KAH7265441.1"/>
    <property type="molecule type" value="Genomic_DNA"/>
</dbReference>
<dbReference type="PANTHER" id="PTHR35910:SF1">
    <property type="entry name" value="2EXR DOMAIN-CONTAINING PROTEIN"/>
    <property type="match status" value="1"/>
</dbReference>
<evidence type="ECO:0000259" key="1">
    <source>
        <dbReference type="Pfam" id="PF20150"/>
    </source>
</evidence>
<protein>
    <recommendedName>
        <fullName evidence="1">2EXR domain-containing protein</fullName>
    </recommendedName>
</protein>
<dbReference type="Proteomes" id="UP000720189">
    <property type="component" value="Unassembled WGS sequence"/>
</dbReference>
<feature type="domain" description="2EXR" evidence="1">
    <location>
        <begin position="6"/>
        <end position="95"/>
    </location>
</feature>
<dbReference type="AlphaFoldDB" id="A0A9P9HY15"/>
<dbReference type="RefSeq" id="XP_046054176.1">
    <property type="nucleotide sequence ID" value="XM_046189700.1"/>
</dbReference>
<proteinExistence type="predicted"/>
<keyword evidence="3" id="KW-1185">Reference proteome</keyword>
<dbReference type="InterPro" id="IPR045518">
    <property type="entry name" value="2EXR"/>
</dbReference>
<dbReference type="GeneID" id="70219654"/>
<gene>
    <name evidence="2" type="ORF">BKA55DRAFT_535372</name>
</gene>
<organism evidence="2 3">
    <name type="scientific">Fusarium redolens</name>
    <dbReference type="NCBI Taxonomy" id="48865"/>
    <lineage>
        <taxon>Eukaryota</taxon>
        <taxon>Fungi</taxon>
        <taxon>Dikarya</taxon>
        <taxon>Ascomycota</taxon>
        <taxon>Pezizomycotina</taxon>
        <taxon>Sordariomycetes</taxon>
        <taxon>Hypocreomycetidae</taxon>
        <taxon>Hypocreales</taxon>
        <taxon>Nectriaceae</taxon>
        <taxon>Fusarium</taxon>
        <taxon>Fusarium redolens species complex</taxon>
    </lineage>
</organism>
<reference evidence="2" key="1">
    <citation type="journal article" date="2021" name="Nat. Commun.">
        <title>Genetic determinants of endophytism in the Arabidopsis root mycobiome.</title>
        <authorList>
            <person name="Mesny F."/>
            <person name="Miyauchi S."/>
            <person name="Thiergart T."/>
            <person name="Pickel B."/>
            <person name="Atanasova L."/>
            <person name="Karlsson M."/>
            <person name="Huettel B."/>
            <person name="Barry K.W."/>
            <person name="Haridas S."/>
            <person name="Chen C."/>
            <person name="Bauer D."/>
            <person name="Andreopoulos W."/>
            <person name="Pangilinan J."/>
            <person name="LaButti K."/>
            <person name="Riley R."/>
            <person name="Lipzen A."/>
            <person name="Clum A."/>
            <person name="Drula E."/>
            <person name="Henrissat B."/>
            <person name="Kohler A."/>
            <person name="Grigoriev I.V."/>
            <person name="Martin F.M."/>
            <person name="Hacquard S."/>
        </authorList>
    </citation>
    <scope>NUCLEOTIDE SEQUENCE</scope>
    <source>
        <strain evidence="2">MPI-CAGE-AT-0023</strain>
    </source>
</reference>
<evidence type="ECO:0000313" key="3">
    <source>
        <dbReference type="Proteomes" id="UP000720189"/>
    </source>
</evidence>
<comment type="caution">
    <text evidence="2">The sequence shown here is derived from an EMBL/GenBank/DDBJ whole genome shotgun (WGS) entry which is preliminary data.</text>
</comment>
<name>A0A9P9HY15_FUSRE</name>
<dbReference type="Pfam" id="PF20150">
    <property type="entry name" value="2EXR"/>
    <property type="match status" value="1"/>
</dbReference>
<sequence length="338" mass="40332">MALQSFHLIMDLPPEIRHEIYFLATPDRVVHVQHSYPQFDNYNTKGPFSCSALIPPLLHMCSESRDLLTKTGYKLVFRDQTTGRRFWFNFKRDTLFIDRGALFKIYEGINPFPCRDTQRVHRIGYERGDLGLHEHGIKFVLQNFGELQEVFLIEWTGRAIETRKEYRKPGFKSGSQYFRDVIPQRHSYDTRNLCKFVEIQKIDGHLCFIRRFDNFYIRSPQSWWPGRWWNSLGLLPPATIPKDTDLVKYFSEPYEKWESVDHPRKHLEASFATYWAELGLPSEKLPKIKPVHLLTDAEHQAIQRERRTGFRILQIKFHLKKYCGLTENNHVRLIRKRY</sequence>
<dbReference type="OrthoDB" id="3513892at2759"/>
<dbReference type="PANTHER" id="PTHR35910">
    <property type="entry name" value="2EXR DOMAIN-CONTAINING PROTEIN"/>
    <property type="match status" value="1"/>
</dbReference>
<accession>A0A9P9HY15</accession>